<accession>A0A8H6LU67</accession>
<keyword evidence="1" id="KW-0812">Transmembrane</keyword>
<comment type="caution">
    <text evidence="2">The sequence shown here is derived from an EMBL/GenBank/DDBJ whole genome shotgun (WGS) entry which is preliminary data.</text>
</comment>
<proteinExistence type="predicted"/>
<keyword evidence="3" id="KW-1185">Reference proteome</keyword>
<organism evidence="2 3">
    <name type="scientific">Ephemerocybe angulata</name>
    <dbReference type="NCBI Taxonomy" id="980116"/>
    <lineage>
        <taxon>Eukaryota</taxon>
        <taxon>Fungi</taxon>
        <taxon>Dikarya</taxon>
        <taxon>Basidiomycota</taxon>
        <taxon>Agaricomycotina</taxon>
        <taxon>Agaricomycetes</taxon>
        <taxon>Agaricomycetidae</taxon>
        <taxon>Agaricales</taxon>
        <taxon>Agaricineae</taxon>
        <taxon>Psathyrellaceae</taxon>
        <taxon>Ephemerocybe</taxon>
    </lineage>
</organism>
<dbReference type="AlphaFoldDB" id="A0A8H6LU67"/>
<dbReference type="Proteomes" id="UP000521943">
    <property type="component" value="Unassembled WGS sequence"/>
</dbReference>
<sequence length="84" mass="8959">MTGGHSPAVEVDGHLLSSSLWLGIQSVIELVVLVVVLQDRSRSSSFTMERPQGQSVGGLEVRVVGSGELRRSSLSSSSSSWGYR</sequence>
<protein>
    <submittedName>
        <fullName evidence="2">Uncharacterized protein</fullName>
    </submittedName>
</protein>
<keyword evidence="1" id="KW-0472">Membrane</keyword>
<gene>
    <name evidence="2" type="ORF">DFP72DRAFT_1079286</name>
</gene>
<feature type="transmembrane region" description="Helical" evidence="1">
    <location>
        <begin position="20"/>
        <end position="37"/>
    </location>
</feature>
<dbReference type="EMBL" id="JACGCI010000131">
    <property type="protein sequence ID" value="KAF6743988.1"/>
    <property type="molecule type" value="Genomic_DNA"/>
</dbReference>
<evidence type="ECO:0000256" key="1">
    <source>
        <dbReference type="SAM" id="Phobius"/>
    </source>
</evidence>
<reference evidence="2 3" key="1">
    <citation type="submission" date="2020-07" db="EMBL/GenBank/DDBJ databases">
        <title>Comparative genomics of pyrophilous fungi reveals a link between fire events and developmental genes.</title>
        <authorList>
            <consortium name="DOE Joint Genome Institute"/>
            <person name="Steindorff A.S."/>
            <person name="Carver A."/>
            <person name="Calhoun S."/>
            <person name="Stillman K."/>
            <person name="Liu H."/>
            <person name="Lipzen A."/>
            <person name="Pangilinan J."/>
            <person name="Labutti K."/>
            <person name="Bruns T.D."/>
            <person name="Grigoriev I.V."/>
        </authorList>
    </citation>
    <scope>NUCLEOTIDE SEQUENCE [LARGE SCALE GENOMIC DNA]</scope>
    <source>
        <strain evidence="2 3">CBS 144469</strain>
    </source>
</reference>
<evidence type="ECO:0000313" key="2">
    <source>
        <dbReference type="EMBL" id="KAF6743988.1"/>
    </source>
</evidence>
<keyword evidence="1" id="KW-1133">Transmembrane helix</keyword>
<evidence type="ECO:0000313" key="3">
    <source>
        <dbReference type="Proteomes" id="UP000521943"/>
    </source>
</evidence>
<name>A0A8H6LU67_9AGAR</name>